<keyword evidence="2" id="KW-1185">Reference proteome</keyword>
<evidence type="ECO:0000313" key="2">
    <source>
        <dbReference type="Proteomes" id="UP001168528"/>
    </source>
</evidence>
<gene>
    <name evidence="1" type="ORF">Q0590_07570</name>
</gene>
<dbReference type="EMBL" id="JAUKPO010000003">
    <property type="protein sequence ID" value="MDO1446104.1"/>
    <property type="molecule type" value="Genomic_DNA"/>
</dbReference>
<evidence type="ECO:0008006" key="3">
    <source>
        <dbReference type="Google" id="ProtNLM"/>
    </source>
</evidence>
<reference evidence="1" key="1">
    <citation type="submission" date="2023-07" db="EMBL/GenBank/DDBJ databases">
        <title>The genome sequence of Rhodocytophaga aerolata KACC 12507.</title>
        <authorList>
            <person name="Zhang X."/>
        </authorList>
    </citation>
    <scope>NUCLEOTIDE SEQUENCE</scope>
    <source>
        <strain evidence="1">KACC 12507</strain>
    </source>
</reference>
<dbReference type="RefSeq" id="WP_302036905.1">
    <property type="nucleotide sequence ID" value="NZ_JAUKPO010000003.1"/>
</dbReference>
<protein>
    <recommendedName>
        <fullName evidence="3">Cell surface protein SprA</fullName>
    </recommendedName>
</protein>
<proteinExistence type="predicted"/>
<accession>A0ABT8R2F3</accession>
<organism evidence="1 2">
    <name type="scientific">Rhodocytophaga aerolata</name>
    <dbReference type="NCBI Taxonomy" id="455078"/>
    <lineage>
        <taxon>Bacteria</taxon>
        <taxon>Pseudomonadati</taxon>
        <taxon>Bacteroidota</taxon>
        <taxon>Cytophagia</taxon>
        <taxon>Cytophagales</taxon>
        <taxon>Rhodocytophagaceae</taxon>
        <taxon>Rhodocytophaga</taxon>
    </lineage>
</organism>
<name>A0ABT8R2F3_9BACT</name>
<evidence type="ECO:0000313" key="1">
    <source>
        <dbReference type="EMBL" id="MDO1446104.1"/>
    </source>
</evidence>
<sequence length="1178" mass="134191">MLLRIILCAILFLCLVCRTQAQVSNYRLKWVKRSEQWTPADSLSIFPASIQVVHPAGAALPFVYNTQKNSFVWNDSSAADSVLISYRVLPFRIGNLQYHRNPASYDSNAFYQDEKIRRHALPETREEFFATKGINKTGSISRGISMGNTQNVFVNSALNLQLEGQLSDNVHLLAVISDQNVPFQPEGNTQQLQEFDKVFVQLSAKKSRLIAGDLVLQQPLWQQHSTQPSHFLRYYKNVQGGQAEASYTIGKRVQAQTSAGIAISKGKFASMLVEVSEGVQGPYKLRGPANEKFIIILANSEKVYLDGRLLQRGFDYDYIIDYNLAEITFNTNTVVTQFSRVRVDFEYSDRVYSRSIVNTFHRQQMGKLQLFANYYSEKDNPRNPIAITLTDADKQLLSEIGDSLQKAVVSGVTLLDTYTPNQILYEKIDTTLDNTLFTIYKQSANAQTALYQLQFSDVGIGRGNYLQKNTTANGKVFEWVAPQNGIPQGQYEPVRLISTPAKKQMVTMGAEYQVSQTESIYSEIAFSDRDINLYSPLDAADNKGAAFKGGYSNRGKTINFLPKYQWIGSIDYEFNGKNFQPIDRFRDIEFDRDWSIRIDTAQADDQIFHAMVGIRKGQLPATDSTQLGIPTSYYADDKLIYRFGFRDRGPFINGTQQRVEAAKKIGNLQLNADMFLLHTTRLHDISTWQRLQVNAAYHTRYLIPGYSYSLDKNKLSSLARKDSVIGTAMNFEAHQFYLKTPDTLKTRFTTDYSIRQDYFPVEGKLIKNTFAHTGNIGLQTTIRQQNVVHLLFTYRTVEYQRNVENTRPEENLMGRIDWNGNWFSNHIRSELTLAAGTGRELKREYVFLPVPAGEGTHTWRDDNTNGLQELNEFYEAINPDEKNFAKFFVPTDQYIRAYTNNLTYRLNITAPRHWQEQGALKDVLSRLSAVSSWVVNKKITDNNLVSRITPFTAHLPEANILSTQDALRTTVFYNRASPRYGFDINLFRTANKQLLTNGFESRGATEVKLNTRLTVHKDISIRTSLGRGLKNNASDFLTDRNYQIFSQQLSPEIAYQPSAGFRLSGLYLYALKKNNTAEDSPEKAVSHQFGLEARWAKVSKRTLSTGIKYIQIAYNGQINTPLGYEMLEALRPGSNWNWSFNLQQKLTNGLQVSFQYEGRKSEAQRLIHIGRMQVAALF</sequence>
<dbReference type="Proteomes" id="UP001168528">
    <property type="component" value="Unassembled WGS sequence"/>
</dbReference>
<comment type="caution">
    <text evidence="1">The sequence shown here is derived from an EMBL/GenBank/DDBJ whole genome shotgun (WGS) entry which is preliminary data.</text>
</comment>